<organism evidence="7 8">
    <name type="scientific">Cirrhinus mrigala</name>
    <name type="common">Mrigala</name>
    <dbReference type="NCBI Taxonomy" id="683832"/>
    <lineage>
        <taxon>Eukaryota</taxon>
        <taxon>Metazoa</taxon>
        <taxon>Chordata</taxon>
        <taxon>Craniata</taxon>
        <taxon>Vertebrata</taxon>
        <taxon>Euteleostomi</taxon>
        <taxon>Actinopterygii</taxon>
        <taxon>Neopterygii</taxon>
        <taxon>Teleostei</taxon>
        <taxon>Ostariophysi</taxon>
        <taxon>Cypriniformes</taxon>
        <taxon>Cyprinidae</taxon>
        <taxon>Labeoninae</taxon>
        <taxon>Labeonini</taxon>
        <taxon>Cirrhinus</taxon>
    </lineage>
</organism>
<name>A0ABD0QAL4_CIRMR</name>
<feature type="domain" description="Serine-threonine/tyrosine-protein kinase catalytic" evidence="6">
    <location>
        <begin position="2"/>
        <end position="36"/>
    </location>
</feature>
<reference evidence="7 8" key="1">
    <citation type="submission" date="2024-05" db="EMBL/GenBank/DDBJ databases">
        <title>Genome sequencing and assembly of Indian major carp, Cirrhinus mrigala (Hamilton, 1822).</title>
        <authorList>
            <person name="Mohindra V."/>
            <person name="Chowdhury L.M."/>
            <person name="Lal K."/>
            <person name="Jena J.K."/>
        </authorList>
    </citation>
    <scope>NUCLEOTIDE SEQUENCE [LARGE SCALE GENOMIC DNA]</scope>
    <source>
        <strain evidence="7">CM1030</strain>
        <tissue evidence="7">Blood</tissue>
    </source>
</reference>
<keyword evidence="4" id="KW-0472">Membrane</keyword>
<dbReference type="PANTHER" id="PTHR46877">
    <property type="entry name" value="EPH RECEPTOR A5"/>
    <property type="match status" value="1"/>
</dbReference>
<dbReference type="InterPro" id="IPR001245">
    <property type="entry name" value="Ser-Thr/Tyr_kinase_cat_dom"/>
</dbReference>
<accession>A0ABD0QAL4</accession>
<evidence type="ECO:0000256" key="3">
    <source>
        <dbReference type="ARBA" id="ARBA00022840"/>
    </source>
</evidence>
<feature type="non-terminal residue" evidence="7">
    <location>
        <position position="1"/>
    </location>
</feature>
<gene>
    <name evidence="7" type="ORF">M9458_021341</name>
</gene>
<evidence type="ECO:0000259" key="6">
    <source>
        <dbReference type="Pfam" id="PF07714"/>
    </source>
</evidence>
<evidence type="ECO:0000256" key="4">
    <source>
        <dbReference type="ARBA" id="ARBA00023136"/>
    </source>
</evidence>
<protein>
    <recommendedName>
        <fullName evidence="6">Serine-threonine/tyrosine-protein kinase catalytic domain-containing protein</fullName>
    </recommendedName>
</protein>
<dbReference type="PANTHER" id="PTHR46877:SF13">
    <property type="entry name" value="EPHRIN TYPE-A RECEPTOR 5"/>
    <property type="match status" value="1"/>
</dbReference>
<evidence type="ECO:0000256" key="2">
    <source>
        <dbReference type="ARBA" id="ARBA00022741"/>
    </source>
</evidence>
<dbReference type="Pfam" id="PF07714">
    <property type="entry name" value="PK_Tyr_Ser-Thr"/>
    <property type="match status" value="1"/>
</dbReference>
<dbReference type="AlphaFoldDB" id="A0ABD0QAL4"/>
<feature type="non-terminal residue" evidence="7">
    <location>
        <position position="54"/>
    </location>
</feature>
<proteinExistence type="predicted"/>
<dbReference type="InterPro" id="IPR050449">
    <property type="entry name" value="Ephrin_rcpt_TKs"/>
</dbReference>
<comment type="subcellular location">
    <subcellularLocation>
        <location evidence="1">Membrane</location>
        <topology evidence="1">Single-pass membrane protein</topology>
    </subcellularLocation>
</comment>
<dbReference type="Gene3D" id="1.10.510.10">
    <property type="entry name" value="Transferase(Phosphotransferase) domain 1"/>
    <property type="match status" value="1"/>
</dbReference>
<dbReference type="Proteomes" id="UP001529510">
    <property type="component" value="Unassembled WGS sequence"/>
</dbReference>
<dbReference type="InterPro" id="IPR011009">
    <property type="entry name" value="Kinase-like_dom_sf"/>
</dbReference>
<dbReference type="EMBL" id="JAMKFB020000010">
    <property type="protein sequence ID" value="KAL0181966.1"/>
    <property type="molecule type" value="Genomic_DNA"/>
</dbReference>
<dbReference type="GO" id="GO:0005524">
    <property type="term" value="F:ATP binding"/>
    <property type="evidence" value="ECO:0007669"/>
    <property type="project" value="UniProtKB-KW"/>
</dbReference>
<keyword evidence="3" id="KW-0067">ATP-binding</keyword>
<comment type="caution">
    <text evidence="7">The sequence shown here is derived from an EMBL/GenBank/DDBJ whole genome shotgun (WGS) entry which is preliminary data.</text>
</comment>
<keyword evidence="8" id="KW-1185">Reference proteome</keyword>
<evidence type="ECO:0000313" key="7">
    <source>
        <dbReference type="EMBL" id="KAL0181966.1"/>
    </source>
</evidence>
<keyword evidence="2" id="KW-0547">Nucleotide-binding</keyword>
<keyword evidence="5" id="KW-0675">Receptor</keyword>
<sequence length="54" mass="6170">LPGPMDCPTALYHLMMDCWQKDRNSRPKFEEIVSLLDKLIRNPSSLKGLVNPSN</sequence>
<dbReference type="GO" id="GO:0016020">
    <property type="term" value="C:membrane"/>
    <property type="evidence" value="ECO:0007669"/>
    <property type="project" value="UniProtKB-SubCell"/>
</dbReference>
<evidence type="ECO:0000313" key="8">
    <source>
        <dbReference type="Proteomes" id="UP001529510"/>
    </source>
</evidence>
<evidence type="ECO:0000256" key="5">
    <source>
        <dbReference type="ARBA" id="ARBA00023170"/>
    </source>
</evidence>
<evidence type="ECO:0000256" key="1">
    <source>
        <dbReference type="ARBA" id="ARBA00004167"/>
    </source>
</evidence>
<dbReference type="SUPFAM" id="SSF56112">
    <property type="entry name" value="Protein kinase-like (PK-like)"/>
    <property type="match status" value="1"/>
</dbReference>